<evidence type="ECO:0000256" key="1">
    <source>
        <dbReference type="SAM" id="MobiDB-lite"/>
    </source>
</evidence>
<name>A0A6G1F466_9ORYZ</name>
<dbReference type="Proteomes" id="UP000479710">
    <property type="component" value="Unassembled WGS sequence"/>
</dbReference>
<evidence type="ECO:0000313" key="2">
    <source>
        <dbReference type="EMBL" id="KAF0931639.1"/>
    </source>
</evidence>
<accession>A0A6G1F466</accession>
<organism evidence="2 3">
    <name type="scientific">Oryza meyeriana var. granulata</name>
    <dbReference type="NCBI Taxonomy" id="110450"/>
    <lineage>
        <taxon>Eukaryota</taxon>
        <taxon>Viridiplantae</taxon>
        <taxon>Streptophyta</taxon>
        <taxon>Embryophyta</taxon>
        <taxon>Tracheophyta</taxon>
        <taxon>Spermatophyta</taxon>
        <taxon>Magnoliopsida</taxon>
        <taxon>Liliopsida</taxon>
        <taxon>Poales</taxon>
        <taxon>Poaceae</taxon>
        <taxon>BOP clade</taxon>
        <taxon>Oryzoideae</taxon>
        <taxon>Oryzeae</taxon>
        <taxon>Oryzinae</taxon>
        <taxon>Oryza</taxon>
        <taxon>Oryza meyeriana</taxon>
    </lineage>
</organism>
<sequence length="104" mass="10749">MPVLGLHPHVRLSWPREALADVGCHAGDEAHPNAYTFAPILVGTVYSDSESSSPKHRPYSPPAAPSTWGASPKVALPTKELGPDGGGEEGGAAWAEQAPVGQSN</sequence>
<protein>
    <submittedName>
        <fullName evidence="2">Uncharacterized protein</fullName>
    </submittedName>
</protein>
<reference evidence="2 3" key="1">
    <citation type="submission" date="2019-11" db="EMBL/GenBank/DDBJ databases">
        <title>Whole genome sequence of Oryza granulata.</title>
        <authorList>
            <person name="Li W."/>
        </authorList>
    </citation>
    <scope>NUCLEOTIDE SEQUENCE [LARGE SCALE GENOMIC DNA]</scope>
    <source>
        <strain evidence="3">cv. Menghai</strain>
        <tissue evidence="2">Leaf</tissue>
    </source>
</reference>
<dbReference type="EMBL" id="SPHZ02000001">
    <property type="protein sequence ID" value="KAF0931639.1"/>
    <property type="molecule type" value="Genomic_DNA"/>
</dbReference>
<dbReference type="AlphaFoldDB" id="A0A6G1F466"/>
<gene>
    <name evidence="2" type="ORF">E2562_005597</name>
</gene>
<feature type="region of interest" description="Disordered" evidence="1">
    <location>
        <begin position="46"/>
        <end position="104"/>
    </location>
</feature>
<evidence type="ECO:0000313" key="3">
    <source>
        <dbReference type="Proteomes" id="UP000479710"/>
    </source>
</evidence>
<comment type="caution">
    <text evidence="2">The sequence shown here is derived from an EMBL/GenBank/DDBJ whole genome shotgun (WGS) entry which is preliminary data.</text>
</comment>
<proteinExistence type="predicted"/>
<keyword evidence="3" id="KW-1185">Reference proteome</keyword>